<dbReference type="AlphaFoldDB" id="A0A226D4C7"/>
<organism evidence="2 3">
    <name type="scientific">Folsomia candida</name>
    <name type="common">Springtail</name>
    <dbReference type="NCBI Taxonomy" id="158441"/>
    <lineage>
        <taxon>Eukaryota</taxon>
        <taxon>Metazoa</taxon>
        <taxon>Ecdysozoa</taxon>
        <taxon>Arthropoda</taxon>
        <taxon>Hexapoda</taxon>
        <taxon>Collembola</taxon>
        <taxon>Entomobryomorpha</taxon>
        <taxon>Isotomoidea</taxon>
        <taxon>Isotomidae</taxon>
        <taxon>Proisotominae</taxon>
        <taxon>Folsomia</taxon>
    </lineage>
</organism>
<keyword evidence="3" id="KW-1185">Reference proteome</keyword>
<feature type="transmembrane region" description="Helical" evidence="1">
    <location>
        <begin position="329"/>
        <end position="354"/>
    </location>
</feature>
<name>A0A226D4C7_FOLCA</name>
<keyword evidence="1" id="KW-0472">Membrane</keyword>
<comment type="caution">
    <text evidence="2">The sequence shown here is derived from an EMBL/GenBank/DDBJ whole genome shotgun (WGS) entry which is preliminary data.</text>
</comment>
<keyword evidence="1" id="KW-0812">Transmembrane</keyword>
<evidence type="ECO:0000313" key="3">
    <source>
        <dbReference type="Proteomes" id="UP000198287"/>
    </source>
</evidence>
<gene>
    <name evidence="2" type="ORF">Fcan01_25379</name>
</gene>
<evidence type="ECO:0000256" key="1">
    <source>
        <dbReference type="SAM" id="Phobius"/>
    </source>
</evidence>
<accession>A0A226D4C7</accession>
<proteinExistence type="predicted"/>
<dbReference type="EMBL" id="LNIX01000036">
    <property type="protein sequence ID" value="OXA39930.1"/>
    <property type="molecule type" value="Genomic_DNA"/>
</dbReference>
<feature type="non-terminal residue" evidence="2">
    <location>
        <position position="1"/>
    </location>
</feature>
<sequence>SELWFNIRSTMQIYHLHFELKNLEEIYFENDSKTIIYTIDDVSYFHSIDPYLSYDQEFYAQPKLLTKDGFKIQISRQGEIVVSSTLNNELGMLEEKDIHRYTNLAKRLQVTLLFDWNDLFLYAGHKNTTNVLTNTQKRSILFGGEKNENGEDLVIRMQDYTERFPGNIILRNGTKYREQIHVIPDAVVMTIKSLDRSKRDLEVPDIPTYWLHPAPVVMSEAQLTILSMDDLEVGQQILLDDSQESFLLEAFDDRRTTLDQNLADTISIDLGAEEGSQDLWKIAELAAESGTDWEDVLEEIEDILLEGLPEVERQFRIPLIKKAWKRHRYLVVLGLTLVFGIFLIISVILIRSIFLKFKYTLVVNELGEKRKIDVNPDSKNEDDILLKSYKT</sequence>
<keyword evidence="1" id="KW-1133">Transmembrane helix</keyword>
<protein>
    <submittedName>
        <fullName evidence="2">Uncharacterized protein</fullName>
    </submittedName>
</protein>
<reference evidence="2 3" key="1">
    <citation type="submission" date="2015-12" db="EMBL/GenBank/DDBJ databases">
        <title>The genome of Folsomia candida.</title>
        <authorList>
            <person name="Faddeeva A."/>
            <person name="Derks M.F."/>
            <person name="Anvar Y."/>
            <person name="Smit S."/>
            <person name="Van Straalen N."/>
            <person name="Roelofs D."/>
        </authorList>
    </citation>
    <scope>NUCLEOTIDE SEQUENCE [LARGE SCALE GENOMIC DNA]</scope>
    <source>
        <strain evidence="2 3">VU population</strain>
        <tissue evidence="2">Whole body</tissue>
    </source>
</reference>
<dbReference type="Proteomes" id="UP000198287">
    <property type="component" value="Unassembled WGS sequence"/>
</dbReference>
<evidence type="ECO:0000313" key="2">
    <source>
        <dbReference type="EMBL" id="OXA39930.1"/>
    </source>
</evidence>